<reference evidence="1" key="1">
    <citation type="journal article" date="2020" name="mSystems">
        <title>Genome- and Community-Level Interaction Insights into Carbon Utilization and Element Cycling Functions of Hydrothermarchaeota in Hydrothermal Sediment.</title>
        <authorList>
            <person name="Zhou Z."/>
            <person name="Liu Y."/>
            <person name="Xu W."/>
            <person name="Pan J."/>
            <person name="Luo Z.H."/>
            <person name="Li M."/>
        </authorList>
    </citation>
    <scope>NUCLEOTIDE SEQUENCE [LARGE SCALE GENOMIC DNA]</scope>
    <source>
        <strain evidence="1">SpSt-735</strain>
    </source>
</reference>
<proteinExistence type="predicted"/>
<evidence type="ECO:0000313" key="1">
    <source>
        <dbReference type="EMBL" id="HGI43107.1"/>
    </source>
</evidence>
<gene>
    <name evidence="1" type="ORF">ENV17_01805</name>
</gene>
<dbReference type="AlphaFoldDB" id="A0A7C4FBC1"/>
<protein>
    <submittedName>
        <fullName evidence="1">Uncharacterized protein</fullName>
    </submittedName>
</protein>
<organism evidence="1">
    <name type="scientific">Thermofilum pendens</name>
    <dbReference type="NCBI Taxonomy" id="2269"/>
    <lineage>
        <taxon>Archaea</taxon>
        <taxon>Thermoproteota</taxon>
        <taxon>Thermoprotei</taxon>
        <taxon>Thermofilales</taxon>
        <taxon>Thermofilaceae</taxon>
        <taxon>Thermofilum</taxon>
    </lineage>
</organism>
<accession>A0A7C4FBC1</accession>
<sequence>MKARRSLMGYGASGDGFLKLVIQRYLPRFFYDLTRQELDFMGDVAKEDLVNYAAYTKGVLTEPTCREVALGYLSTLAEENPLAFDKVLASWMEVWSIKWGQRVKLVLSEDQREEDATRAVEEKASKLIPLLGGLYPQLTRFAVGSLISNGEVCFTDLLANTVVKEILAKLVSSMSIEEAASFARSNPVFLLSEIVQRARALARYKGNLVVLKVNPSFFQEARGEVHEW</sequence>
<comment type="caution">
    <text evidence="1">The sequence shown here is derived from an EMBL/GenBank/DDBJ whole genome shotgun (WGS) entry which is preliminary data.</text>
</comment>
<dbReference type="EMBL" id="DTFI01000050">
    <property type="protein sequence ID" value="HGI43107.1"/>
    <property type="molecule type" value="Genomic_DNA"/>
</dbReference>
<name>A0A7C4FBC1_THEPE</name>